<evidence type="ECO:0000313" key="2">
    <source>
        <dbReference type="Proteomes" id="UP001430953"/>
    </source>
</evidence>
<reference evidence="1 2" key="1">
    <citation type="submission" date="2023-03" db="EMBL/GenBank/DDBJ databases">
        <title>High recombination rates correlate with genetic variation in Cardiocondyla obscurior ants.</title>
        <authorList>
            <person name="Errbii M."/>
        </authorList>
    </citation>
    <scope>NUCLEOTIDE SEQUENCE [LARGE SCALE GENOMIC DNA]</scope>
    <source>
        <strain evidence="1">Alpha-2009</strain>
        <tissue evidence="1">Whole body</tissue>
    </source>
</reference>
<keyword evidence="2" id="KW-1185">Reference proteome</keyword>
<proteinExistence type="predicted"/>
<accession>A0AAW2E9N0</accession>
<comment type="caution">
    <text evidence="1">The sequence shown here is derived from an EMBL/GenBank/DDBJ whole genome shotgun (WGS) entry which is preliminary data.</text>
</comment>
<protein>
    <submittedName>
        <fullName evidence="1">Uncharacterized protein</fullName>
    </submittedName>
</protein>
<dbReference type="Proteomes" id="UP001430953">
    <property type="component" value="Unassembled WGS sequence"/>
</dbReference>
<gene>
    <name evidence="1" type="ORF">PUN28_020154</name>
</gene>
<sequence>MSHRVETKRRTGKISYRINALLTAIGPIFCQMSFEQLADRVVFSRTS</sequence>
<dbReference type="AlphaFoldDB" id="A0AAW2E9N0"/>
<organism evidence="1 2">
    <name type="scientific">Cardiocondyla obscurior</name>
    <dbReference type="NCBI Taxonomy" id="286306"/>
    <lineage>
        <taxon>Eukaryota</taxon>
        <taxon>Metazoa</taxon>
        <taxon>Ecdysozoa</taxon>
        <taxon>Arthropoda</taxon>
        <taxon>Hexapoda</taxon>
        <taxon>Insecta</taxon>
        <taxon>Pterygota</taxon>
        <taxon>Neoptera</taxon>
        <taxon>Endopterygota</taxon>
        <taxon>Hymenoptera</taxon>
        <taxon>Apocrita</taxon>
        <taxon>Aculeata</taxon>
        <taxon>Formicoidea</taxon>
        <taxon>Formicidae</taxon>
        <taxon>Myrmicinae</taxon>
        <taxon>Cardiocondyla</taxon>
    </lineage>
</organism>
<name>A0AAW2E9N0_9HYME</name>
<dbReference type="EMBL" id="JADYXP020000028">
    <property type="protein sequence ID" value="KAL0099428.1"/>
    <property type="molecule type" value="Genomic_DNA"/>
</dbReference>
<evidence type="ECO:0000313" key="1">
    <source>
        <dbReference type="EMBL" id="KAL0099428.1"/>
    </source>
</evidence>